<keyword evidence="8 9" id="KW-0472">Membrane</keyword>
<reference evidence="11" key="2">
    <citation type="submission" date="2021-01" db="EMBL/GenBank/DDBJ databases">
        <authorList>
            <person name="Mieszkin S."/>
            <person name="Pouder E."/>
            <person name="Alain K."/>
        </authorList>
    </citation>
    <scope>NUCLEOTIDE SEQUENCE</scope>
    <source>
        <strain evidence="11">HW T2.11</strain>
    </source>
</reference>
<name>A0A964E0L3_9PROT</name>
<evidence type="ECO:0000256" key="5">
    <source>
        <dbReference type="ARBA" id="ARBA00022692"/>
    </source>
</evidence>
<dbReference type="InterPro" id="IPR000515">
    <property type="entry name" value="MetI-like"/>
</dbReference>
<feature type="transmembrane region" description="Helical" evidence="9">
    <location>
        <begin position="67"/>
        <end position="85"/>
    </location>
</feature>
<dbReference type="PROSITE" id="PS50928">
    <property type="entry name" value="ABC_TM1"/>
    <property type="match status" value="1"/>
</dbReference>
<dbReference type="GO" id="GO:0043190">
    <property type="term" value="C:ATP-binding cassette (ABC) transporter complex"/>
    <property type="evidence" value="ECO:0007669"/>
    <property type="project" value="InterPro"/>
</dbReference>
<dbReference type="PANTHER" id="PTHR30614">
    <property type="entry name" value="MEMBRANE COMPONENT OF AMINO ACID ABC TRANSPORTER"/>
    <property type="match status" value="1"/>
</dbReference>
<proteinExistence type="inferred from homology"/>
<comment type="subcellular location">
    <subcellularLocation>
        <location evidence="1">Cell inner membrane</location>
        <topology evidence="1">Multi-pass membrane protein</topology>
    </subcellularLocation>
    <subcellularLocation>
        <location evidence="9">Cell membrane</location>
        <topology evidence="9">Multi-pass membrane protein</topology>
    </subcellularLocation>
</comment>
<accession>A0A964E0L3</accession>
<dbReference type="Pfam" id="PF00528">
    <property type="entry name" value="BPD_transp_1"/>
    <property type="match status" value="1"/>
</dbReference>
<evidence type="ECO:0000256" key="1">
    <source>
        <dbReference type="ARBA" id="ARBA00004429"/>
    </source>
</evidence>
<keyword evidence="12" id="KW-1185">Reference proteome</keyword>
<evidence type="ECO:0000256" key="2">
    <source>
        <dbReference type="ARBA" id="ARBA00010072"/>
    </source>
</evidence>
<dbReference type="InterPro" id="IPR035906">
    <property type="entry name" value="MetI-like_sf"/>
</dbReference>
<organism evidence="11 12">
    <name type="scientific">Acidisoma silvae</name>
    <dbReference type="NCBI Taxonomy" id="2802396"/>
    <lineage>
        <taxon>Bacteria</taxon>
        <taxon>Pseudomonadati</taxon>
        <taxon>Pseudomonadota</taxon>
        <taxon>Alphaproteobacteria</taxon>
        <taxon>Acetobacterales</taxon>
        <taxon>Acidocellaceae</taxon>
        <taxon>Acidisoma</taxon>
    </lineage>
</organism>
<keyword evidence="5 9" id="KW-0812">Transmembrane</keyword>
<dbReference type="Proteomes" id="UP000708298">
    <property type="component" value="Unassembled WGS sequence"/>
</dbReference>
<dbReference type="InterPro" id="IPR043429">
    <property type="entry name" value="ArtM/GltK/GlnP/TcyL/YhdX-like"/>
</dbReference>
<comment type="similarity">
    <text evidence="2">Belongs to the binding-protein-dependent transport system permease family. HisMQ subfamily.</text>
</comment>
<gene>
    <name evidence="11" type="ORF">ASILVAE211_20740</name>
</gene>
<dbReference type="CDD" id="cd06261">
    <property type="entry name" value="TM_PBP2"/>
    <property type="match status" value="1"/>
</dbReference>
<evidence type="ECO:0000256" key="8">
    <source>
        <dbReference type="ARBA" id="ARBA00023136"/>
    </source>
</evidence>
<protein>
    <submittedName>
        <fullName evidence="11">Amino acid ABC transporter permease</fullName>
    </submittedName>
</protein>
<evidence type="ECO:0000313" key="11">
    <source>
        <dbReference type="EMBL" id="MCB8877635.1"/>
    </source>
</evidence>
<dbReference type="PANTHER" id="PTHR30614:SF0">
    <property type="entry name" value="L-CYSTINE TRANSPORT SYSTEM PERMEASE PROTEIN TCYL"/>
    <property type="match status" value="1"/>
</dbReference>
<feature type="transmembrane region" description="Helical" evidence="9">
    <location>
        <begin position="28"/>
        <end position="46"/>
    </location>
</feature>
<feature type="transmembrane region" description="Helical" evidence="9">
    <location>
        <begin position="91"/>
        <end position="114"/>
    </location>
</feature>
<dbReference type="SUPFAM" id="SSF161098">
    <property type="entry name" value="MetI-like"/>
    <property type="match status" value="1"/>
</dbReference>
<dbReference type="RefSeq" id="WP_227323282.1">
    <property type="nucleotide sequence ID" value="NZ_JAESVB010000015.1"/>
</dbReference>
<evidence type="ECO:0000256" key="6">
    <source>
        <dbReference type="ARBA" id="ARBA00022970"/>
    </source>
</evidence>
<feature type="domain" description="ABC transmembrane type-1" evidence="10">
    <location>
        <begin position="22"/>
        <end position="209"/>
    </location>
</feature>
<evidence type="ECO:0000313" key="12">
    <source>
        <dbReference type="Proteomes" id="UP000708298"/>
    </source>
</evidence>
<reference evidence="11" key="1">
    <citation type="journal article" date="2021" name="Microorganisms">
        <title>Acidisoma silvae sp. nov. and Acidisomacellulosilytica sp. nov., Two Acidophilic Bacteria Isolated from Decaying Wood, Hydrolyzing Cellulose and Producing Poly-3-hydroxybutyrate.</title>
        <authorList>
            <person name="Mieszkin S."/>
            <person name="Pouder E."/>
            <person name="Uroz S."/>
            <person name="Simon-Colin C."/>
            <person name="Alain K."/>
        </authorList>
    </citation>
    <scope>NUCLEOTIDE SEQUENCE</scope>
    <source>
        <strain evidence="11">HW T2.11</strain>
    </source>
</reference>
<evidence type="ECO:0000256" key="3">
    <source>
        <dbReference type="ARBA" id="ARBA00022448"/>
    </source>
</evidence>
<dbReference type="AlphaFoldDB" id="A0A964E0L3"/>
<dbReference type="NCBIfam" id="TIGR01726">
    <property type="entry name" value="HEQRo_perm_3TM"/>
    <property type="match status" value="1"/>
</dbReference>
<feature type="transmembrane region" description="Helical" evidence="9">
    <location>
        <begin position="188"/>
        <end position="206"/>
    </location>
</feature>
<evidence type="ECO:0000256" key="7">
    <source>
        <dbReference type="ARBA" id="ARBA00022989"/>
    </source>
</evidence>
<keyword evidence="3 9" id="KW-0813">Transport</keyword>
<sequence>MQFQFAQQGLTWHDTYFLAEGLLNTLELAASATVVGTIGGVVLGWVRTVSVTARVATTPIVDILRSVPMIIQLILANSFLSLAGFSTSPFIFGTVALGAWMAAVTAEVVRAGLLSVPPQYGKSARSLGMNRRQELVYISLPLAFRTALAPWINLVLSLIKDSALAGVIGYVDYMRATQTLITRTHETWVLLLGAGFLYFIICYPVSKYSRRLERKIAV</sequence>
<dbReference type="Gene3D" id="1.10.3720.10">
    <property type="entry name" value="MetI-like"/>
    <property type="match status" value="1"/>
</dbReference>
<evidence type="ECO:0000256" key="9">
    <source>
        <dbReference type="RuleBase" id="RU363032"/>
    </source>
</evidence>
<feature type="transmembrane region" description="Helical" evidence="9">
    <location>
        <begin position="135"/>
        <end position="159"/>
    </location>
</feature>
<evidence type="ECO:0000259" key="10">
    <source>
        <dbReference type="PROSITE" id="PS50928"/>
    </source>
</evidence>
<dbReference type="GO" id="GO:0015184">
    <property type="term" value="F:L-cystine transmembrane transporter activity"/>
    <property type="evidence" value="ECO:0007669"/>
    <property type="project" value="TreeGrafter"/>
</dbReference>
<comment type="caution">
    <text evidence="11">The sequence shown here is derived from an EMBL/GenBank/DDBJ whole genome shotgun (WGS) entry which is preliminary data.</text>
</comment>
<keyword evidence="6" id="KW-0029">Amino-acid transport</keyword>
<keyword evidence="4" id="KW-1003">Cell membrane</keyword>
<dbReference type="InterPro" id="IPR010065">
    <property type="entry name" value="AA_ABC_transptr_permease_3TM"/>
</dbReference>
<keyword evidence="7 9" id="KW-1133">Transmembrane helix</keyword>
<evidence type="ECO:0000256" key="4">
    <source>
        <dbReference type="ARBA" id="ARBA00022475"/>
    </source>
</evidence>
<dbReference type="EMBL" id="JAESVB010000015">
    <property type="protein sequence ID" value="MCB8877635.1"/>
    <property type="molecule type" value="Genomic_DNA"/>
</dbReference>